<keyword evidence="6" id="KW-0699">rRNA-binding</keyword>
<dbReference type="InterPro" id="IPR004044">
    <property type="entry name" value="KH_dom_type_2"/>
</dbReference>
<dbReference type="InterPro" id="IPR009019">
    <property type="entry name" value="KH_sf_prok-type"/>
</dbReference>
<comment type="subunit">
    <text evidence="6">Monomer.</text>
</comment>
<feature type="region of interest" description="G2" evidence="7">
    <location>
        <begin position="55"/>
        <end position="59"/>
    </location>
</feature>
<name>A0ABN6L2R0_9PROT</name>
<dbReference type="CDD" id="cd22534">
    <property type="entry name" value="KH-II_Era"/>
    <property type="match status" value="1"/>
</dbReference>
<dbReference type="PANTHER" id="PTHR42698:SF1">
    <property type="entry name" value="GTPASE ERA, MITOCHONDRIAL"/>
    <property type="match status" value="1"/>
</dbReference>
<dbReference type="NCBIfam" id="NF000908">
    <property type="entry name" value="PRK00089.1"/>
    <property type="match status" value="1"/>
</dbReference>
<evidence type="ECO:0000256" key="8">
    <source>
        <dbReference type="RuleBase" id="RU003761"/>
    </source>
</evidence>
<evidence type="ECO:0000256" key="3">
    <source>
        <dbReference type="ARBA" id="ARBA00022741"/>
    </source>
</evidence>
<feature type="binding site" evidence="6">
    <location>
        <begin position="29"/>
        <end position="36"/>
    </location>
    <ligand>
        <name>GTP</name>
        <dbReference type="ChEBI" id="CHEBI:37565"/>
    </ligand>
</feature>
<dbReference type="InterPro" id="IPR027417">
    <property type="entry name" value="P-loop_NTPase"/>
</dbReference>
<dbReference type="Proteomes" id="UP001320209">
    <property type="component" value="Chromosome"/>
</dbReference>
<dbReference type="InterPro" id="IPR006073">
    <property type="entry name" value="GTP-bd"/>
</dbReference>
<dbReference type="PANTHER" id="PTHR42698">
    <property type="entry name" value="GTPASE ERA"/>
    <property type="match status" value="1"/>
</dbReference>
<dbReference type="SUPFAM" id="SSF52540">
    <property type="entry name" value="P-loop containing nucleoside triphosphate hydrolases"/>
    <property type="match status" value="1"/>
</dbReference>
<dbReference type="Gene3D" id="3.40.50.300">
    <property type="entry name" value="P-loop containing nucleotide triphosphate hydrolases"/>
    <property type="match status" value="1"/>
</dbReference>
<evidence type="ECO:0000313" key="11">
    <source>
        <dbReference type="EMBL" id="BDB96149.1"/>
    </source>
</evidence>
<dbReference type="PROSITE" id="PS50823">
    <property type="entry name" value="KH_TYPE_2"/>
    <property type="match status" value="1"/>
</dbReference>
<proteinExistence type="inferred from homology"/>
<evidence type="ECO:0000259" key="9">
    <source>
        <dbReference type="PROSITE" id="PS50823"/>
    </source>
</evidence>
<dbReference type="SUPFAM" id="SSF54814">
    <property type="entry name" value="Prokaryotic type KH domain (KH-domain type II)"/>
    <property type="match status" value="1"/>
</dbReference>
<protein>
    <recommendedName>
        <fullName evidence="2 6">GTPase Era</fullName>
    </recommendedName>
</protein>
<evidence type="ECO:0000256" key="7">
    <source>
        <dbReference type="PROSITE-ProRule" id="PRU01050"/>
    </source>
</evidence>
<dbReference type="InterPro" id="IPR030388">
    <property type="entry name" value="G_ERA_dom"/>
</dbReference>
<keyword evidence="4 6" id="KW-0694">RNA-binding</keyword>
<evidence type="ECO:0000313" key="12">
    <source>
        <dbReference type="Proteomes" id="UP001320209"/>
    </source>
</evidence>
<keyword evidence="6" id="KW-0690">Ribosome biogenesis</keyword>
<evidence type="ECO:0000256" key="1">
    <source>
        <dbReference type="ARBA" id="ARBA00007921"/>
    </source>
</evidence>
<evidence type="ECO:0000256" key="4">
    <source>
        <dbReference type="ARBA" id="ARBA00022884"/>
    </source>
</evidence>
<feature type="region of interest" description="G4" evidence="7">
    <location>
        <begin position="139"/>
        <end position="142"/>
    </location>
</feature>
<dbReference type="Pfam" id="PF07650">
    <property type="entry name" value="KH_2"/>
    <property type="match status" value="1"/>
</dbReference>
<feature type="domain" description="Era-type G" evidence="10">
    <location>
        <begin position="21"/>
        <end position="190"/>
    </location>
</feature>
<comment type="similarity">
    <text evidence="1 6 7 8">Belongs to the TRAFAC class TrmE-Era-EngA-EngB-Septin-like GTPase superfamily. Era GTPase family.</text>
</comment>
<comment type="subcellular location">
    <subcellularLocation>
        <location evidence="6">Cytoplasm</location>
    </subcellularLocation>
    <subcellularLocation>
        <location evidence="6">Cell membrane</location>
        <topology evidence="6">Peripheral membrane protein</topology>
    </subcellularLocation>
</comment>
<dbReference type="InterPro" id="IPR005225">
    <property type="entry name" value="Small_GTP-bd"/>
</dbReference>
<keyword evidence="12" id="KW-1185">Reference proteome</keyword>
<dbReference type="NCBIfam" id="TIGR00231">
    <property type="entry name" value="small_GTP"/>
    <property type="match status" value="1"/>
</dbReference>
<comment type="function">
    <text evidence="6">An essential GTPase that binds both GDP and GTP, with rapid nucleotide exchange. Plays a role in 16S rRNA processing and 30S ribosomal subunit biogenesis and possibly also in cell cycle regulation and energy metabolism.</text>
</comment>
<feature type="binding site" evidence="6">
    <location>
        <begin position="76"/>
        <end position="80"/>
    </location>
    <ligand>
        <name>GTP</name>
        <dbReference type="ChEBI" id="CHEBI:37565"/>
    </ligand>
</feature>
<dbReference type="InterPro" id="IPR015946">
    <property type="entry name" value="KH_dom-like_a/b"/>
</dbReference>
<dbReference type="Gene3D" id="3.30.300.20">
    <property type="match status" value="1"/>
</dbReference>
<evidence type="ECO:0000256" key="6">
    <source>
        <dbReference type="HAMAP-Rule" id="MF_00367"/>
    </source>
</evidence>
<dbReference type="CDD" id="cd04163">
    <property type="entry name" value="Era"/>
    <property type="match status" value="1"/>
</dbReference>
<dbReference type="Pfam" id="PF01926">
    <property type="entry name" value="MMR_HSR1"/>
    <property type="match status" value="1"/>
</dbReference>
<feature type="binding site" evidence="6">
    <location>
        <begin position="139"/>
        <end position="142"/>
    </location>
    <ligand>
        <name>GTP</name>
        <dbReference type="ChEBI" id="CHEBI:37565"/>
    </ligand>
</feature>
<evidence type="ECO:0000256" key="5">
    <source>
        <dbReference type="ARBA" id="ARBA00023134"/>
    </source>
</evidence>
<reference evidence="11" key="1">
    <citation type="submission" date="2021-10" db="EMBL/GenBank/DDBJ databases">
        <title>Genome Sequence of The Candidatus Hydrogeosomobacter endosymbioticus, an Intracellular Bacterial Symbiont of the Anaerobic Ciliate GW7.</title>
        <authorList>
            <person name="Shiohama Y."/>
            <person name="Shinzato N."/>
        </authorList>
    </citation>
    <scope>NUCLEOTIDE SEQUENCE [LARGE SCALE GENOMIC DNA]</scope>
    <source>
        <strain evidence="11">200920</strain>
    </source>
</reference>
<accession>A0ABN6L2R0</accession>
<evidence type="ECO:0000256" key="2">
    <source>
        <dbReference type="ARBA" id="ARBA00020484"/>
    </source>
</evidence>
<gene>
    <name evidence="6 11" type="primary">era</name>
    <name evidence="11" type="ORF">HYD_2820</name>
</gene>
<sequence length="321" mass="36246">MDAGDAFQKGIELDGKLVGEFFGFVAILGLPNAGKSTLINSILGQKISIVSRKSNTTRTKIFGILSRGNKQIAFIDTPGVIFAPTDVLQKVLAKSAWTGARDADICVVIIDAVRTNYEQNCKMISRLVENKNRVFIAFNKTDAVEKDSLLEIAAMYSKFSGNIEKFFMISGKKNSGIDDLVQSIFDCLPRGEWMFPDGYVSQITKQFMAAEITREHIFNLLHQELPYNSRVETERWYDPAENSDNDGRFSHLARDGISIFQTVFVQKLGQKKLLIGKNGSTIKKIGMRARDELQNMWGHSIHLFIHVKVDRNWNRNVERCI</sequence>
<keyword evidence="6" id="KW-0472">Membrane</keyword>
<feature type="domain" description="KH type-2" evidence="9">
    <location>
        <begin position="221"/>
        <end position="311"/>
    </location>
</feature>
<keyword evidence="6" id="KW-0963">Cytoplasm</keyword>
<feature type="region of interest" description="G5" evidence="7">
    <location>
        <begin position="169"/>
        <end position="171"/>
    </location>
</feature>
<feature type="region of interest" description="G3" evidence="7">
    <location>
        <begin position="76"/>
        <end position="79"/>
    </location>
</feature>
<dbReference type="NCBIfam" id="TIGR00436">
    <property type="entry name" value="era"/>
    <property type="match status" value="1"/>
</dbReference>
<feature type="region of interest" description="G1" evidence="7">
    <location>
        <begin position="29"/>
        <end position="36"/>
    </location>
</feature>
<organism evidence="11 12">
    <name type="scientific">Candidatus Hydrogenosomobacter endosymbioticus</name>
    <dbReference type="NCBI Taxonomy" id="2558174"/>
    <lineage>
        <taxon>Bacteria</taxon>
        <taxon>Pseudomonadati</taxon>
        <taxon>Pseudomonadota</taxon>
        <taxon>Alphaproteobacteria</taxon>
        <taxon>Holosporales</taxon>
        <taxon>Holosporaceae</taxon>
        <taxon>Candidatus Hydrogenosomobacter</taxon>
    </lineage>
</organism>
<keyword evidence="6" id="KW-1003">Cell membrane</keyword>
<evidence type="ECO:0000259" key="10">
    <source>
        <dbReference type="PROSITE" id="PS51713"/>
    </source>
</evidence>
<dbReference type="InterPro" id="IPR005662">
    <property type="entry name" value="GTPase_Era-like"/>
</dbReference>
<keyword evidence="3 6" id="KW-0547">Nucleotide-binding</keyword>
<keyword evidence="5 6" id="KW-0342">GTP-binding</keyword>
<dbReference type="PROSITE" id="PS51713">
    <property type="entry name" value="G_ERA"/>
    <property type="match status" value="1"/>
</dbReference>
<dbReference type="HAMAP" id="MF_00367">
    <property type="entry name" value="GTPase_Era"/>
    <property type="match status" value="1"/>
</dbReference>
<dbReference type="EMBL" id="AP025225">
    <property type="protein sequence ID" value="BDB96149.1"/>
    <property type="molecule type" value="Genomic_DNA"/>
</dbReference>